<keyword evidence="2 3" id="KW-0436">Ligase</keyword>
<keyword evidence="4" id="KW-1185">Reference proteome</keyword>
<proteinExistence type="inferred from homology"/>
<evidence type="ECO:0000313" key="4">
    <source>
        <dbReference type="Proteomes" id="UP000823775"/>
    </source>
</evidence>
<dbReference type="Gene3D" id="3.40.50.980">
    <property type="match status" value="2"/>
</dbReference>
<comment type="caution">
    <text evidence="3">The sequence shown here is derived from an EMBL/GenBank/DDBJ whole genome shotgun (WGS) entry which is preliminary data.</text>
</comment>
<dbReference type="Proteomes" id="UP000823775">
    <property type="component" value="Unassembled WGS sequence"/>
</dbReference>
<dbReference type="SUPFAM" id="SSF56801">
    <property type="entry name" value="Acetyl-CoA synthetase-like"/>
    <property type="match status" value="1"/>
</dbReference>
<dbReference type="PANTHER" id="PTHR43859">
    <property type="entry name" value="ACYL-ACTIVATING ENZYME"/>
    <property type="match status" value="1"/>
</dbReference>
<dbReference type="PANTHER" id="PTHR43859:SF7">
    <property type="entry name" value="ACETATE_BUTYRATE--COA LIGASE AAE7, PEROXISOMAL"/>
    <property type="match status" value="1"/>
</dbReference>
<evidence type="ECO:0000256" key="2">
    <source>
        <dbReference type="ARBA" id="ARBA00022598"/>
    </source>
</evidence>
<feature type="non-terminal residue" evidence="3">
    <location>
        <position position="1"/>
    </location>
</feature>
<name>A0ABS8UYQ2_DATST</name>
<reference evidence="3 4" key="1">
    <citation type="journal article" date="2021" name="BMC Genomics">
        <title>Datura genome reveals duplications of psychoactive alkaloid biosynthetic genes and high mutation rate following tissue culture.</title>
        <authorList>
            <person name="Rajewski A."/>
            <person name="Carter-House D."/>
            <person name="Stajich J."/>
            <person name="Litt A."/>
        </authorList>
    </citation>
    <scope>NUCLEOTIDE SEQUENCE [LARGE SCALE GENOMIC DNA]</scope>
    <source>
        <strain evidence="3">AR-01</strain>
    </source>
</reference>
<dbReference type="GO" id="GO:0016874">
    <property type="term" value="F:ligase activity"/>
    <property type="evidence" value="ECO:0007669"/>
    <property type="project" value="UniProtKB-KW"/>
</dbReference>
<sequence length="138" mass="15277">LNGHAETLSVLTDVQCYPLEKMQFSVIADKNCDPAPFQYALEKGAVEYENFLETGDPDFPWKPLQDECILPGVTLGTTASPKGVVLHHRGAYLMALSNAVVWRQRGSCTLDSANVSLQWLVFHGYGEQFVGPTYALDR</sequence>
<organism evidence="3 4">
    <name type="scientific">Datura stramonium</name>
    <name type="common">Jimsonweed</name>
    <name type="synonym">Common thornapple</name>
    <dbReference type="NCBI Taxonomy" id="4076"/>
    <lineage>
        <taxon>Eukaryota</taxon>
        <taxon>Viridiplantae</taxon>
        <taxon>Streptophyta</taxon>
        <taxon>Embryophyta</taxon>
        <taxon>Tracheophyta</taxon>
        <taxon>Spermatophyta</taxon>
        <taxon>Magnoliopsida</taxon>
        <taxon>eudicotyledons</taxon>
        <taxon>Gunneridae</taxon>
        <taxon>Pentapetalae</taxon>
        <taxon>asterids</taxon>
        <taxon>lamiids</taxon>
        <taxon>Solanales</taxon>
        <taxon>Solanaceae</taxon>
        <taxon>Solanoideae</taxon>
        <taxon>Datureae</taxon>
        <taxon>Datura</taxon>
    </lineage>
</organism>
<accession>A0ABS8UYQ2</accession>
<comment type="similarity">
    <text evidence="1">Belongs to the ATP-dependent AMP-binding enzyme family.</text>
</comment>
<protein>
    <submittedName>
        <fullName evidence="3">Acetate/butyrate--CoA ligase aae7, peroxisomal</fullName>
    </submittedName>
</protein>
<evidence type="ECO:0000313" key="3">
    <source>
        <dbReference type="EMBL" id="MCD9639559.1"/>
    </source>
</evidence>
<gene>
    <name evidence="3" type="primary">AAE7_3</name>
    <name evidence="3" type="ORF">HAX54_024175</name>
</gene>
<dbReference type="EMBL" id="JACEIK010002942">
    <property type="protein sequence ID" value="MCD9639559.1"/>
    <property type="molecule type" value="Genomic_DNA"/>
</dbReference>
<evidence type="ECO:0000256" key="1">
    <source>
        <dbReference type="ARBA" id="ARBA00006432"/>
    </source>
</evidence>